<keyword evidence="1" id="KW-0472">Membrane</keyword>
<name>A0AAV4LP40_BABCB</name>
<accession>A0AAV4LP40</accession>
<keyword evidence="1" id="KW-1133">Transmembrane helix</keyword>
<evidence type="ECO:0000256" key="1">
    <source>
        <dbReference type="SAM" id="Phobius"/>
    </source>
</evidence>
<evidence type="ECO:0000313" key="2">
    <source>
        <dbReference type="EMBL" id="GIX61562.1"/>
    </source>
</evidence>
<keyword evidence="1" id="KW-0812">Transmembrane</keyword>
<keyword evidence="3" id="KW-1185">Reference proteome</keyword>
<gene>
    <name evidence="2" type="ORF">BcabD6B2_09970</name>
</gene>
<feature type="transmembrane region" description="Helical" evidence="1">
    <location>
        <begin position="132"/>
        <end position="153"/>
    </location>
</feature>
<feature type="transmembrane region" description="Helical" evidence="1">
    <location>
        <begin position="25"/>
        <end position="50"/>
    </location>
</feature>
<proteinExistence type="predicted"/>
<feature type="transmembrane region" description="Helical" evidence="1">
    <location>
        <begin position="56"/>
        <end position="82"/>
    </location>
</feature>
<protein>
    <submittedName>
        <fullName evidence="2">Membrane protein, putative</fullName>
    </submittedName>
</protein>
<comment type="caution">
    <text evidence="2">The sequence shown here is derived from an EMBL/GenBank/DDBJ whole genome shotgun (WGS) entry which is preliminary data.</text>
</comment>
<dbReference type="RefSeq" id="XP_067713633.1">
    <property type="nucleotide sequence ID" value="XM_067857532.1"/>
</dbReference>
<evidence type="ECO:0000313" key="3">
    <source>
        <dbReference type="Proteomes" id="UP001497744"/>
    </source>
</evidence>
<sequence>MDSTTKPQTDSLGTMGWLDKNIKKMMVLAFCIALAFSALMCGYVVYIFAYSDDMTIYNLAVMTAVYAAATAVSHVMGICAVLTESQSIMALTNLNNVCITVIAFILSGIHFAKATHVARQINGLTHLSNVFFMTGVGFVAMGVHHAALAFMGFRYRMHLRRPVVYVADLKLNEAFFSNCTELNKTQLGYPVKSIEV</sequence>
<dbReference type="EMBL" id="BPLF01000001">
    <property type="protein sequence ID" value="GIX61562.1"/>
    <property type="molecule type" value="Genomic_DNA"/>
</dbReference>
<dbReference type="AlphaFoldDB" id="A0AAV4LP40"/>
<feature type="transmembrane region" description="Helical" evidence="1">
    <location>
        <begin position="94"/>
        <end position="112"/>
    </location>
</feature>
<dbReference type="Proteomes" id="UP001497744">
    <property type="component" value="Unassembled WGS sequence"/>
</dbReference>
<organism evidence="2 3">
    <name type="scientific">Babesia caballi</name>
    <dbReference type="NCBI Taxonomy" id="5871"/>
    <lineage>
        <taxon>Eukaryota</taxon>
        <taxon>Sar</taxon>
        <taxon>Alveolata</taxon>
        <taxon>Apicomplexa</taxon>
        <taxon>Aconoidasida</taxon>
        <taxon>Piroplasmida</taxon>
        <taxon>Babesiidae</taxon>
        <taxon>Babesia</taxon>
    </lineage>
</organism>
<reference evidence="2 3" key="1">
    <citation type="submission" date="2021-06" db="EMBL/GenBank/DDBJ databases">
        <title>Genome sequence of Babesia caballi.</title>
        <authorList>
            <person name="Yamagishi J."/>
            <person name="Kidaka T."/>
            <person name="Ochi A."/>
        </authorList>
    </citation>
    <scope>NUCLEOTIDE SEQUENCE [LARGE SCALE GENOMIC DNA]</scope>
    <source>
        <strain evidence="2">USDA-D6B2</strain>
    </source>
</reference>
<dbReference type="GeneID" id="94193045"/>